<proteinExistence type="predicted"/>
<evidence type="ECO:0000313" key="3">
    <source>
        <dbReference type="Proteomes" id="UP000822688"/>
    </source>
</evidence>
<keyword evidence="3" id="KW-1185">Reference proteome</keyword>
<feature type="region of interest" description="Disordered" evidence="1">
    <location>
        <begin position="95"/>
        <end position="122"/>
    </location>
</feature>
<name>A0A8T0HSH2_CERPU</name>
<sequence>MSLPYDLICTPKLYLRSVAQGSHLPKSRPRPCSREDKSQKLELSHQSEQASRTHRRHKQTDWKQTKASRTESKLLLPLSRPPLLLLRSPLLVSRSPSLVPRSPDRTSHPPHPRTSYTSTLGKSRNPCPINFKISQSISVAQVRDIKNHLQKVICISRMFHLHSSVCTSQVLPRQNSNLDL</sequence>
<evidence type="ECO:0000313" key="2">
    <source>
        <dbReference type="EMBL" id="KAG0573912.1"/>
    </source>
</evidence>
<reference evidence="2" key="1">
    <citation type="submission" date="2020-06" db="EMBL/GenBank/DDBJ databases">
        <title>WGS assembly of Ceratodon purpureus strain R40.</title>
        <authorList>
            <person name="Carey S.B."/>
            <person name="Jenkins J."/>
            <person name="Shu S."/>
            <person name="Lovell J.T."/>
            <person name="Sreedasyam A."/>
            <person name="Maumus F."/>
            <person name="Tiley G.P."/>
            <person name="Fernandez-Pozo N."/>
            <person name="Barry K."/>
            <person name="Chen C."/>
            <person name="Wang M."/>
            <person name="Lipzen A."/>
            <person name="Daum C."/>
            <person name="Saski C.A."/>
            <person name="Payton A.C."/>
            <person name="Mcbreen J.C."/>
            <person name="Conrad R.E."/>
            <person name="Kollar L.M."/>
            <person name="Olsson S."/>
            <person name="Huttunen S."/>
            <person name="Landis J.B."/>
            <person name="Wickett N.J."/>
            <person name="Johnson M.G."/>
            <person name="Rensing S.A."/>
            <person name="Grimwood J."/>
            <person name="Schmutz J."/>
            <person name="Mcdaniel S.F."/>
        </authorList>
    </citation>
    <scope>NUCLEOTIDE SEQUENCE</scope>
    <source>
        <strain evidence="2">R40</strain>
    </source>
</reference>
<dbReference type="AlphaFoldDB" id="A0A8T0HSH2"/>
<organism evidence="2 3">
    <name type="scientific">Ceratodon purpureus</name>
    <name type="common">Fire moss</name>
    <name type="synonym">Dicranum purpureum</name>
    <dbReference type="NCBI Taxonomy" id="3225"/>
    <lineage>
        <taxon>Eukaryota</taxon>
        <taxon>Viridiplantae</taxon>
        <taxon>Streptophyta</taxon>
        <taxon>Embryophyta</taxon>
        <taxon>Bryophyta</taxon>
        <taxon>Bryophytina</taxon>
        <taxon>Bryopsida</taxon>
        <taxon>Dicranidae</taxon>
        <taxon>Pseudoditrichales</taxon>
        <taxon>Ditrichaceae</taxon>
        <taxon>Ceratodon</taxon>
    </lineage>
</organism>
<feature type="region of interest" description="Disordered" evidence="1">
    <location>
        <begin position="20"/>
        <end position="70"/>
    </location>
</feature>
<feature type="non-terminal residue" evidence="2">
    <location>
        <position position="180"/>
    </location>
</feature>
<feature type="compositionally biased region" description="Basic and acidic residues" evidence="1">
    <location>
        <begin position="32"/>
        <end position="45"/>
    </location>
</feature>
<protein>
    <submittedName>
        <fullName evidence="2">Uncharacterized protein</fullName>
    </submittedName>
</protein>
<feature type="compositionally biased region" description="Basic and acidic residues" evidence="1">
    <location>
        <begin position="59"/>
        <end position="70"/>
    </location>
</feature>
<comment type="caution">
    <text evidence="2">The sequence shown here is derived from an EMBL/GenBank/DDBJ whole genome shotgun (WGS) entry which is preliminary data.</text>
</comment>
<dbReference type="Proteomes" id="UP000822688">
    <property type="component" value="Chromosome V"/>
</dbReference>
<accession>A0A8T0HSH2</accession>
<gene>
    <name evidence="2" type="ORF">KC19_VG220900</name>
</gene>
<dbReference type="EMBL" id="CM026426">
    <property type="protein sequence ID" value="KAG0573912.1"/>
    <property type="molecule type" value="Genomic_DNA"/>
</dbReference>
<evidence type="ECO:0000256" key="1">
    <source>
        <dbReference type="SAM" id="MobiDB-lite"/>
    </source>
</evidence>